<evidence type="ECO:0000259" key="2">
    <source>
        <dbReference type="Pfam" id="PF00144"/>
    </source>
</evidence>
<name>A0A2S6I0R5_9BACT</name>
<comment type="caution">
    <text evidence="3">The sequence shown here is derived from an EMBL/GenBank/DDBJ whole genome shotgun (WGS) entry which is preliminary data.</text>
</comment>
<gene>
    <name evidence="3" type="ORF">CLV84_3722</name>
</gene>
<protein>
    <submittedName>
        <fullName evidence="3">CubicO group peptidase (Beta-lactamase class C family)</fullName>
    </submittedName>
</protein>
<dbReference type="InterPro" id="IPR001466">
    <property type="entry name" value="Beta-lactam-related"/>
</dbReference>
<evidence type="ECO:0000256" key="1">
    <source>
        <dbReference type="ARBA" id="ARBA00038473"/>
    </source>
</evidence>
<evidence type="ECO:0000313" key="4">
    <source>
        <dbReference type="Proteomes" id="UP000237662"/>
    </source>
</evidence>
<proteinExistence type="inferred from homology"/>
<organism evidence="3 4">
    <name type="scientific">Neolewinella xylanilytica</name>
    <dbReference type="NCBI Taxonomy" id="1514080"/>
    <lineage>
        <taxon>Bacteria</taxon>
        <taxon>Pseudomonadati</taxon>
        <taxon>Bacteroidota</taxon>
        <taxon>Saprospiria</taxon>
        <taxon>Saprospirales</taxon>
        <taxon>Lewinellaceae</taxon>
        <taxon>Neolewinella</taxon>
    </lineage>
</organism>
<evidence type="ECO:0000313" key="3">
    <source>
        <dbReference type="EMBL" id="PPK84560.1"/>
    </source>
</evidence>
<keyword evidence="4" id="KW-1185">Reference proteome</keyword>
<dbReference type="InterPro" id="IPR051478">
    <property type="entry name" value="Beta-lactamase-like_AB/R"/>
</dbReference>
<accession>A0A2S6I0R5</accession>
<dbReference type="PANTHER" id="PTHR22935">
    <property type="entry name" value="PENICILLIN-BINDING PROTEIN"/>
    <property type="match status" value="1"/>
</dbReference>
<dbReference type="SUPFAM" id="SSF56601">
    <property type="entry name" value="beta-lactamase/transpeptidase-like"/>
    <property type="match status" value="1"/>
</dbReference>
<dbReference type="Pfam" id="PF00144">
    <property type="entry name" value="Beta-lactamase"/>
    <property type="match status" value="1"/>
</dbReference>
<dbReference type="Proteomes" id="UP000237662">
    <property type="component" value="Unassembled WGS sequence"/>
</dbReference>
<sequence length="389" mass="42279">MSTPAKIIPPAPRRPGPTFSSMFALPRRYRLLPAFFCFFSLVSAQPDTLIDARDRSPLDTLQQAILYDLMRTLPDGGELGFALIDGHETIFQGLRRQNGKLITVDNADRGFRIGSITKVFTATLLADLVTDGALSLDDTVTAAYGFSFADNIAFTYRQLATHTSGLPRLPHIMPGVWLTPDNPYASFTPDQLETYLRDHLYVLPAGNGGYSNLGFGLLGYTLGSRFDTVGYAEALRKRVFEPLAMAHTSFGIEDARSPVAGLNADGSAATFWTFTEALGGGGALVSTPRDVVRFLRAQLDPGQATLVLTRERHAENDAEHAVGLGWQILSSAPGQTVYWHNGAVGGYRSFMAIDVEGARGVVVLTNVFSYDSIVDRTGFKLLLPAPPRE</sequence>
<comment type="similarity">
    <text evidence="1">Belongs to the beta-lactamase family.</text>
</comment>
<feature type="domain" description="Beta-lactamase-related" evidence="2">
    <location>
        <begin position="107"/>
        <end position="369"/>
    </location>
</feature>
<dbReference type="PANTHER" id="PTHR22935:SF95">
    <property type="entry name" value="BETA-LACTAMASE-LIKE 1-RELATED"/>
    <property type="match status" value="1"/>
</dbReference>
<dbReference type="EMBL" id="PTJC01000007">
    <property type="protein sequence ID" value="PPK84560.1"/>
    <property type="molecule type" value="Genomic_DNA"/>
</dbReference>
<dbReference type="AlphaFoldDB" id="A0A2S6I0R5"/>
<dbReference type="InterPro" id="IPR012338">
    <property type="entry name" value="Beta-lactam/transpept-like"/>
</dbReference>
<dbReference type="Gene3D" id="3.40.710.10">
    <property type="entry name" value="DD-peptidase/beta-lactamase superfamily"/>
    <property type="match status" value="1"/>
</dbReference>
<reference evidence="3 4" key="1">
    <citation type="submission" date="2018-02" db="EMBL/GenBank/DDBJ databases">
        <title>Genomic Encyclopedia of Archaeal and Bacterial Type Strains, Phase II (KMG-II): from individual species to whole genera.</title>
        <authorList>
            <person name="Goeker M."/>
        </authorList>
    </citation>
    <scope>NUCLEOTIDE SEQUENCE [LARGE SCALE GENOMIC DNA]</scope>
    <source>
        <strain evidence="3 4">DSM 29526</strain>
    </source>
</reference>